<protein>
    <submittedName>
        <fullName evidence="1">Alpha/beta fold hydrolase</fullName>
    </submittedName>
</protein>
<dbReference type="SUPFAM" id="SSF53474">
    <property type="entry name" value="alpha/beta-Hydrolases"/>
    <property type="match status" value="1"/>
</dbReference>
<dbReference type="Proteomes" id="UP001589890">
    <property type="component" value="Unassembled WGS sequence"/>
</dbReference>
<dbReference type="GO" id="GO:0016787">
    <property type="term" value="F:hydrolase activity"/>
    <property type="evidence" value="ECO:0007669"/>
    <property type="project" value="UniProtKB-KW"/>
</dbReference>
<dbReference type="Gene3D" id="3.40.50.1820">
    <property type="entry name" value="alpha/beta hydrolase"/>
    <property type="match status" value="1"/>
</dbReference>
<evidence type="ECO:0000313" key="2">
    <source>
        <dbReference type="Proteomes" id="UP001589890"/>
    </source>
</evidence>
<dbReference type="RefSeq" id="WP_380050964.1">
    <property type="nucleotide sequence ID" value="NZ_JBHLTC010000029.1"/>
</dbReference>
<proteinExistence type="predicted"/>
<name>A0ABV6QRS1_9ACTN</name>
<comment type="caution">
    <text evidence="1">The sequence shown here is derived from an EMBL/GenBank/DDBJ whole genome shotgun (WGS) entry which is preliminary data.</text>
</comment>
<dbReference type="EMBL" id="JBHLTC010000029">
    <property type="protein sequence ID" value="MFC0626883.1"/>
    <property type="molecule type" value="Genomic_DNA"/>
</dbReference>
<reference evidence="1 2" key="1">
    <citation type="submission" date="2024-09" db="EMBL/GenBank/DDBJ databases">
        <authorList>
            <person name="Sun Q."/>
            <person name="Mori K."/>
        </authorList>
    </citation>
    <scope>NUCLEOTIDE SEQUENCE [LARGE SCALE GENOMIC DNA]</scope>
    <source>
        <strain evidence="1 2">CGMCC 1.15906</strain>
    </source>
</reference>
<accession>A0ABV6QRS1</accession>
<gene>
    <name evidence="1" type="ORF">ACFFGN_22575</name>
</gene>
<keyword evidence="2" id="KW-1185">Reference proteome</keyword>
<sequence>MILDIDDLPLHYEVYGEGRPIVFLPRWGDQLSENRDLHEPVFANRPGWQRIYLDPPGHGETPGRSWIKGLAGFQQVVQRFIDELIGDRHFVIAGASAGSFMARGVLRDRFDQVDGVLLRVPGVVLDPDSRTVPAEQPGILDSEDYQAAYKLKQERYYAPAEQAADLDFLAEVVGDLGASTYSVDNLPKPCEVPALIVTGRQDTATGYVDPWSLLPDYPRATYVVLDRADHDLPVLQDALYHALVTDWLNRIEYP</sequence>
<keyword evidence="1" id="KW-0378">Hydrolase</keyword>
<dbReference type="InterPro" id="IPR029058">
    <property type="entry name" value="AB_hydrolase_fold"/>
</dbReference>
<organism evidence="1 2">
    <name type="scientific">Kribbella deserti</name>
    <dbReference type="NCBI Taxonomy" id="1926257"/>
    <lineage>
        <taxon>Bacteria</taxon>
        <taxon>Bacillati</taxon>
        <taxon>Actinomycetota</taxon>
        <taxon>Actinomycetes</taxon>
        <taxon>Propionibacteriales</taxon>
        <taxon>Kribbellaceae</taxon>
        <taxon>Kribbella</taxon>
    </lineage>
</organism>
<evidence type="ECO:0000313" key="1">
    <source>
        <dbReference type="EMBL" id="MFC0626883.1"/>
    </source>
</evidence>